<dbReference type="Proteomes" id="UP000007519">
    <property type="component" value="Chromosome"/>
</dbReference>
<dbReference type="GO" id="GO:0006629">
    <property type="term" value="P:lipid metabolic process"/>
    <property type="evidence" value="ECO:0007669"/>
    <property type="project" value="UniProtKB-KW"/>
</dbReference>
<reference evidence="3 4" key="1">
    <citation type="journal article" date="2012" name="Stand. Genomic Sci.">
        <title>Complete genome sequencing and analysis of Saprospira grandis str. Lewin, a predatory marine bacterium.</title>
        <authorList>
            <person name="Saw J.H."/>
            <person name="Yuryev A."/>
            <person name="Kanbe M."/>
            <person name="Hou S."/>
            <person name="Young A.G."/>
            <person name="Aizawa S."/>
            <person name="Alam M."/>
        </authorList>
    </citation>
    <scope>NUCLEOTIDE SEQUENCE [LARGE SCALE GENOMIC DNA]</scope>
    <source>
        <strain evidence="3 4">Lewin</strain>
    </source>
</reference>
<evidence type="ECO:0000256" key="1">
    <source>
        <dbReference type="ARBA" id="ARBA00023098"/>
    </source>
</evidence>
<dbReference type="InterPro" id="IPR016035">
    <property type="entry name" value="Acyl_Trfase/lysoPLipase"/>
</dbReference>
<dbReference type="OrthoDB" id="1488362at2"/>
<dbReference type="SUPFAM" id="SSF52151">
    <property type="entry name" value="FabD/lysophospholipase-like"/>
    <property type="match status" value="1"/>
</dbReference>
<dbReference type="Pfam" id="PF01734">
    <property type="entry name" value="Patatin"/>
    <property type="match status" value="1"/>
</dbReference>
<evidence type="ECO:0000313" key="4">
    <source>
        <dbReference type="Proteomes" id="UP000007519"/>
    </source>
</evidence>
<evidence type="ECO:0000313" key="3">
    <source>
        <dbReference type="EMBL" id="AFC22979.1"/>
    </source>
</evidence>
<sequence length="825" mass="94305">MSKTLRLGFIMGGGVSLGSFSSAALCESIKQLLVYAEYEDTAGQKRPYTRIEIDVLTGSSAGAISLGIMLRGLASPRDQYQFLGYNSYPHFRQELQQELLGQFGEAAYKMMGEQPEKFEDLLAIQGVQKLQEHIWAKEVNLGELLAQNKEKVKTQAGLLDRSYIDEMGHRYFGFPQQQPVVSQRRLLAPRVLFACTLSNLQALNLQGSQKGSPFGSALNDAEVYKSHAELRCFDLNFGEVKEEFFHHYPIPWRQFHLGPAYCYENKGQQKEMGSLLNMAYWQELSASCIASAAFPLAFEPVRLRRYRHELQDRWPEALAAEDSHIFTYVDGGMFNNEPIREAMRLGSYLDQLHKGGPDYDRLMLFVDPIVGEIKEDFQEGSTQVLGLQRSWLTGRAKWGARSPLARIGDKLPKLVSALLHESQQGEWRKIKAVVDRFEERKKLRQYQKLQYSGKQLPPQERQVLRQFIEEKLAQLRQGLYLPPAYLQLSQELSRILSEEQAFFADKLPWQDAQALWDSLYAYVEEQKIKAEEQAAWDLALSFLGLDLGLGLLAKEQKAKIVGIAPFDFYRSEKEPYGLLQLPGLGLSGFAGFASEAASRYEARYAAYCSFRILRELGYSSAPADLMQRPPAFSLAQFDQPLLNGVREALLQRFSQLVPSEYRRALPFLEGFLSDSLDRFIGQNIGPKRKCIHIELRLHLAKDTYCLRGYDEEGAYKKNQLNPKNWAGREYIITKVDYYPELQTWSGPNLGPDNRLWLDRIRLFNEQEFMPLPLPKIPEGHPAYLRAYPVFELDLRTETEIGVGRAISAEEWQLLPDPKSLDTPEY</sequence>
<keyword evidence="4" id="KW-1185">Reference proteome</keyword>
<protein>
    <submittedName>
        <fullName evidence="3">Patatin</fullName>
    </submittedName>
</protein>
<gene>
    <name evidence="3" type="ordered locus">SGRA_0240</name>
</gene>
<dbReference type="Gene3D" id="3.40.1090.10">
    <property type="entry name" value="Cytosolic phospholipase A2 catalytic domain"/>
    <property type="match status" value="1"/>
</dbReference>
<proteinExistence type="predicted"/>
<evidence type="ECO:0000259" key="2">
    <source>
        <dbReference type="Pfam" id="PF01734"/>
    </source>
</evidence>
<dbReference type="KEGG" id="sgn:SGRA_0240"/>
<name>H6L678_SAPGL</name>
<organism evidence="3 4">
    <name type="scientific">Saprospira grandis (strain Lewin)</name>
    <dbReference type="NCBI Taxonomy" id="984262"/>
    <lineage>
        <taxon>Bacteria</taxon>
        <taxon>Pseudomonadati</taxon>
        <taxon>Bacteroidota</taxon>
        <taxon>Saprospiria</taxon>
        <taxon>Saprospirales</taxon>
        <taxon>Saprospiraceae</taxon>
        <taxon>Saprospira</taxon>
    </lineage>
</organism>
<keyword evidence="1" id="KW-0443">Lipid metabolism</keyword>
<dbReference type="EMBL" id="CP002831">
    <property type="protein sequence ID" value="AFC22979.1"/>
    <property type="molecule type" value="Genomic_DNA"/>
</dbReference>
<dbReference type="AlphaFoldDB" id="H6L678"/>
<feature type="domain" description="PNPLA" evidence="2">
    <location>
        <begin position="10"/>
        <end position="343"/>
    </location>
</feature>
<accession>H6L678</accession>
<dbReference type="HOGENOM" id="CLU_343184_0_0_10"/>
<dbReference type="InterPro" id="IPR002641">
    <property type="entry name" value="PNPLA_dom"/>
</dbReference>
<dbReference type="eggNOG" id="COG1752">
    <property type="taxonomic scope" value="Bacteria"/>
</dbReference>